<name>D8PX21_SCHCM</name>
<dbReference type="InParanoid" id="D8PX21"/>
<feature type="non-terminal residue" evidence="2">
    <location>
        <position position="68"/>
    </location>
</feature>
<dbReference type="KEGG" id="scm:SCHCO_0105731"/>
<dbReference type="HOGENOM" id="CLU_2795392_0_0_1"/>
<reference evidence="2 3" key="1">
    <citation type="journal article" date="2010" name="Nat. Biotechnol.">
        <title>Genome sequence of the model mushroom Schizophyllum commune.</title>
        <authorList>
            <person name="Ohm R.A."/>
            <person name="de Jong J.F."/>
            <person name="Lugones L.G."/>
            <person name="Aerts A."/>
            <person name="Kothe E."/>
            <person name="Stajich J.E."/>
            <person name="de Vries R.P."/>
            <person name="Record E."/>
            <person name="Levasseur A."/>
            <person name="Baker S.E."/>
            <person name="Bartholomew K.A."/>
            <person name="Coutinho P.M."/>
            <person name="Erdmann S."/>
            <person name="Fowler T.J."/>
            <person name="Gathman A.C."/>
            <person name="Lombard V."/>
            <person name="Henrissat B."/>
            <person name="Knabe N."/>
            <person name="Kuees U."/>
            <person name="Lilly W.W."/>
            <person name="Lindquist E."/>
            <person name="Lucas S."/>
            <person name="Magnuson J.K."/>
            <person name="Piumi F."/>
            <person name="Raudaskoski M."/>
            <person name="Salamov A."/>
            <person name="Schmutz J."/>
            <person name="Schwarze F.W.M.R."/>
            <person name="vanKuyk P.A."/>
            <person name="Horton J.S."/>
            <person name="Grigoriev I.V."/>
            <person name="Woesten H.A.B."/>
        </authorList>
    </citation>
    <scope>NUCLEOTIDE SEQUENCE [LARGE SCALE GENOMIC DNA]</scope>
    <source>
        <strain evidence="3">H4-8 / FGSC 9210</strain>
    </source>
</reference>
<dbReference type="EMBL" id="GL377303">
    <property type="protein sequence ID" value="EFJ00316.1"/>
    <property type="molecule type" value="Genomic_DNA"/>
</dbReference>
<keyword evidence="3" id="KW-1185">Reference proteome</keyword>
<accession>D8PX21</accession>
<dbReference type="VEuPathDB" id="FungiDB:SCHCODRAFT_0105731"/>
<sequence>MFADPVYFPKLRTDESSRTSSRREAYATRAVPVDYQFKDGSKLAKKQTLAEAEKTHQRKIRTEDVEST</sequence>
<proteinExistence type="predicted"/>
<feature type="region of interest" description="Disordered" evidence="1">
    <location>
        <begin position="48"/>
        <end position="68"/>
    </location>
</feature>
<evidence type="ECO:0000313" key="3">
    <source>
        <dbReference type="Proteomes" id="UP000007431"/>
    </source>
</evidence>
<dbReference type="RefSeq" id="XP_003035218.1">
    <property type="nucleotide sequence ID" value="XM_003035172.1"/>
</dbReference>
<evidence type="ECO:0000256" key="1">
    <source>
        <dbReference type="SAM" id="MobiDB-lite"/>
    </source>
</evidence>
<protein>
    <submittedName>
        <fullName evidence="2">Uncharacterized protein</fullName>
    </submittedName>
</protein>
<evidence type="ECO:0000313" key="2">
    <source>
        <dbReference type="EMBL" id="EFJ00316.1"/>
    </source>
</evidence>
<dbReference type="OrthoDB" id="10428040at2759"/>
<dbReference type="GeneID" id="9594413"/>
<gene>
    <name evidence="2" type="ORF">SCHCODRAFT_105731</name>
</gene>
<dbReference type="Proteomes" id="UP000007431">
    <property type="component" value="Unassembled WGS sequence"/>
</dbReference>
<organism evidence="3">
    <name type="scientific">Schizophyllum commune (strain H4-8 / FGSC 9210)</name>
    <name type="common">Split gill fungus</name>
    <dbReference type="NCBI Taxonomy" id="578458"/>
    <lineage>
        <taxon>Eukaryota</taxon>
        <taxon>Fungi</taxon>
        <taxon>Dikarya</taxon>
        <taxon>Basidiomycota</taxon>
        <taxon>Agaricomycotina</taxon>
        <taxon>Agaricomycetes</taxon>
        <taxon>Agaricomycetidae</taxon>
        <taxon>Agaricales</taxon>
        <taxon>Schizophyllaceae</taxon>
        <taxon>Schizophyllum</taxon>
    </lineage>
</organism>
<dbReference type="AlphaFoldDB" id="D8PX21"/>
<feature type="compositionally biased region" description="Basic and acidic residues" evidence="1">
    <location>
        <begin position="51"/>
        <end position="68"/>
    </location>
</feature>